<gene>
    <name evidence="2" type="ORF">TTHERM_00859350</name>
</gene>
<dbReference type="OrthoDB" id="72053at2759"/>
<dbReference type="SUPFAM" id="SSF52833">
    <property type="entry name" value="Thioredoxin-like"/>
    <property type="match status" value="1"/>
</dbReference>
<evidence type="ECO:0000313" key="3">
    <source>
        <dbReference type="Proteomes" id="UP000009168"/>
    </source>
</evidence>
<name>Q23YS5_TETTS</name>
<reference evidence="3" key="1">
    <citation type="journal article" date="2006" name="PLoS Biol.">
        <title>Macronuclear genome sequence of the ciliate Tetrahymena thermophila, a model eukaryote.</title>
        <authorList>
            <person name="Eisen J.A."/>
            <person name="Coyne R.S."/>
            <person name="Wu M."/>
            <person name="Wu D."/>
            <person name="Thiagarajan M."/>
            <person name="Wortman J.R."/>
            <person name="Badger J.H."/>
            <person name="Ren Q."/>
            <person name="Amedeo P."/>
            <person name="Jones K.M."/>
            <person name="Tallon L.J."/>
            <person name="Delcher A.L."/>
            <person name="Salzberg S.L."/>
            <person name="Silva J.C."/>
            <person name="Haas B.J."/>
            <person name="Majoros W.H."/>
            <person name="Farzad M."/>
            <person name="Carlton J.M."/>
            <person name="Smith R.K. Jr."/>
            <person name="Garg J."/>
            <person name="Pearlman R.E."/>
            <person name="Karrer K.M."/>
            <person name="Sun L."/>
            <person name="Manning G."/>
            <person name="Elde N.C."/>
            <person name="Turkewitz A.P."/>
            <person name="Asai D.J."/>
            <person name="Wilkes D.E."/>
            <person name="Wang Y."/>
            <person name="Cai H."/>
            <person name="Collins K."/>
            <person name="Stewart B.A."/>
            <person name="Lee S.R."/>
            <person name="Wilamowska K."/>
            <person name="Weinberg Z."/>
            <person name="Ruzzo W.L."/>
            <person name="Wloga D."/>
            <person name="Gaertig J."/>
            <person name="Frankel J."/>
            <person name="Tsao C.-C."/>
            <person name="Gorovsky M.A."/>
            <person name="Keeling P.J."/>
            <person name="Waller R.F."/>
            <person name="Patron N.J."/>
            <person name="Cherry J.M."/>
            <person name="Stover N.A."/>
            <person name="Krieger C.J."/>
            <person name="del Toro C."/>
            <person name="Ryder H.F."/>
            <person name="Williamson S.C."/>
            <person name="Barbeau R.A."/>
            <person name="Hamilton E.P."/>
            <person name="Orias E."/>
        </authorList>
    </citation>
    <scope>NUCLEOTIDE SEQUENCE [LARGE SCALE GENOMIC DNA]</scope>
    <source>
        <strain evidence="3">SB210</strain>
    </source>
</reference>
<dbReference type="KEGG" id="tet:TTHERM_00859350"/>
<dbReference type="GO" id="GO:0003756">
    <property type="term" value="F:protein disulfide isomerase activity"/>
    <property type="evidence" value="ECO:0007669"/>
    <property type="project" value="TreeGrafter"/>
</dbReference>
<protein>
    <submittedName>
        <fullName evidence="2">Protein disulfide-isomerase A4, putative</fullName>
    </submittedName>
</protein>
<dbReference type="PANTHER" id="PTHR18929">
    <property type="entry name" value="PROTEIN DISULFIDE ISOMERASE"/>
    <property type="match status" value="1"/>
</dbReference>
<dbReference type="GO" id="GO:0005783">
    <property type="term" value="C:endoplasmic reticulum"/>
    <property type="evidence" value="ECO:0007669"/>
    <property type="project" value="TreeGrafter"/>
</dbReference>
<dbReference type="Proteomes" id="UP000009168">
    <property type="component" value="Unassembled WGS sequence"/>
</dbReference>
<dbReference type="GO" id="GO:0006457">
    <property type="term" value="P:protein folding"/>
    <property type="evidence" value="ECO:0007669"/>
    <property type="project" value="TreeGrafter"/>
</dbReference>
<dbReference type="Gene3D" id="3.40.30.10">
    <property type="entry name" value="Glutaredoxin"/>
    <property type="match status" value="1"/>
</dbReference>
<dbReference type="STRING" id="312017.Q23YS5"/>
<keyword evidence="3" id="KW-1185">Reference proteome</keyword>
<dbReference type="RefSeq" id="XP_001021975.2">
    <property type="nucleotide sequence ID" value="XM_001021975.2"/>
</dbReference>
<dbReference type="GO" id="GO:0034976">
    <property type="term" value="P:response to endoplasmic reticulum stress"/>
    <property type="evidence" value="ECO:0007669"/>
    <property type="project" value="TreeGrafter"/>
</dbReference>
<evidence type="ECO:0000256" key="1">
    <source>
        <dbReference type="ARBA" id="ARBA00006347"/>
    </source>
</evidence>
<dbReference type="EMBL" id="GG662557">
    <property type="protein sequence ID" value="EAS01730.2"/>
    <property type="molecule type" value="Genomic_DNA"/>
</dbReference>
<proteinExistence type="inferred from homology"/>
<comment type="similarity">
    <text evidence="1">Belongs to the protein disulfide isomerase family.</text>
</comment>
<accession>Q23YS5</accession>
<dbReference type="AlphaFoldDB" id="Q23YS5"/>
<organism evidence="2 3">
    <name type="scientific">Tetrahymena thermophila (strain SB210)</name>
    <dbReference type="NCBI Taxonomy" id="312017"/>
    <lineage>
        <taxon>Eukaryota</taxon>
        <taxon>Sar</taxon>
        <taxon>Alveolata</taxon>
        <taxon>Ciliophora</taxon>
        <taxon>Intramacronucleata</taxon>
        <taxon>Oligohymenophorea</taxon>
        <taxon>Hymenostomatida</taxon>
        <taxon>Tetrahymenina</taxon>
        <taxon>Tetrahymenidae</taxon>
        <taxon>Tetrahymena</taxon>
    </lineage>
</organism>
<evidence type="ECO:0000313" key="2">
    <source>
        <dbReference type="EMBL" id="EAS01730.2"/>
    </source>
</evidence>
<sequence>MENLSQEKIKKDDMENFIIQVFRGDLPVLVESEEIPLENQEPIKKLVGKNFEQEVYKSKKDVIVYFKSDFIKESESLIQNLLKLDKFIKQQSMEDFIQIFQIDMTKNKIYNESGQILEDIEILPKLYIFIADEHKQNGIKLNGKDFNYLKNVITKISSYDWSNKAKKTQQESEEIRLNIQKFINPNNVKSFDKQFDL</sequence>
<dbReference type="HOGENOM" id="CLU_620417_0_0_1"/>
<dbReference type="InParanoid" id="Q23YS5"/>
<dbReference type="GeneID" id="7835385"/>
<dbReference type="InterPro" id="IPR036249">
    <property type="entry name" value="Thioredoxin-like_sf"/>
</dbReference>